<feature type="transmembrane region" description="Helical" evidence="7">
    <location>
        <begin position="277"/>
        <end position="296"/>
    </location>
</feature>
<reference evidence="9 10" key="1">
    <citation type="journal article" date="2014" name="BMC Genomics">
        <title>Genome sequencing of four Aureobasidium pullulans varieties: biotechnological potential, stress tolerance, and description of new species.</title>
        <authorList>
            <person name="Gostin Ar C."/>
            <person name="Ohm R.A."/>
            <person name="Kogej T."/>
            <person name="Sonjak S."/>
            <person name="Turk M."/>
            <person name="Zajc J."/>
            <person name="Zalar P."/>
            <person name="Grube M."/>
            <person name="Sun H."/>
            <person name="Han J."/>
            <person name="Sharma A."/>
            <person name="Chiniquy J."/>
            <person name="Ngan C.Y."/>
            <person name="Lipzen A."/>
            <person name="Barry K."/>
            <person name="Grigoriev I.V."/>
            <person name="Gunde-Cimerman N."/>
        </authorList>
    </citation>
    <scope>NUCLEOTIDE SEQUENCE [LARGE SCALE GENOMIC DNA]</scope>
    <source>
        <strain evidence="9 10">EXF-2481</strain>
    </source>
</reference>
<protein>
    <recommendedName>
        <fullName evidence="8">Rhodopsin domain-containing protein</fullName>
    </recommendedName>
</protein>
<evidence type="ECO:0000313" key="10">
    <source>
        <dbReference type="Proteomes" id="UP000030641"/>
    </source>
</evidence>
<feature type="transmembrane region" description="Helical" evidence="7">
    <location>
        <begin position="238"/>
        <end position="257"/>
    </location>
</feature>
<dbReference type="RefSeq" id="XP_013338818.1">
    <property type="nucleotide sequence ID" value="XM_013483364.1"/>
</dbReference>
<dbReference type="PANTHER" id="PTHR33048">
    <property type="entry name" value="PTH11-LIKE INTEGRAL MEMBRANE PROTEIN (AFU_ORTHOLOGUE AFUA_5G11245)"/>
    <property type="match status" value="1"/>
</dbReference>
<comment type="subcellular location">
    <subcellularLocation>
        <location evidence="1">Membrane</location>
        <topology evidence="1">Multi-pass membrane protein</topology>
    </subcellularLocation>
</comment>
<dbReference type="AlphaFoldDB" id="A0A074XXQ8"/>
<accession>A0A074XXQ8</accession>
<feature type="transmembrane region" description="Helical" evidence="7">
    <location>
        <begin position="113"/>
        <end position="131"/>
    </location>
</feature>
<evidence type="ECO:0000256" key="5">
    <source>
        <dbReference type="ARBA" id="ARBA00038359"/>
    </source>
</evidence>
<feature type="transmembrane region" description="Helical" evidence="7">
    <location>
        <begin position="151"/>
        <end position="174"/>
    </location>
</feature>
<dbReference type="InterPro" id="IPR052337">
    <property type="entry name" value="SAT4-like"/>
</dbReference>
<dbReference type="HOGENOM" id="CLU_028200_0_0_1"/>
<dbReference type="Proteomes" id="UP000030641">
    <property type="component" value="Unassembled WGS sequence"/>
</dbReference>
<dbReference type="PANTHER" id="PTHR33048:SF163">
    <property type="entry name" value="INTEGRAL MEMBRANE PROTEIN (AFU_ORTHOLOGUE AFUA_8G05510)"/>
    <property type="match status" value="1"/>
</dbReference>
<dbReference type="InParanoid" id="A0A074XXQ8"/>
<feature type="transmembrane region" description="Helical" evidence="7">
    <location>
        <begin position="194"/>
        <end position="217"/>
    </location>
</feature>
<dbReference type="GeneID" id="25372369"/>
<evidence type="ECO:0000256" key="3">
    <source>
        <dbReference type="ARBA" id="ARBA00022989"/>
    </source>
</evidence>
<dbReference type="Pfam" id="PF20684">
    <property type="entry name" value="Fung_rhodopsin"/>
    <property type="match status" value="1"/>
</dbReference>
<gene>
    <name evidence="9" type="ORF">AUEXF2481DRAFT_9521</name>
</gene>
<keyword evidence="2 7" id="KW-0812">Transmembrane</keyword>
<sequence length="401" mass="44196">MSSVDAGIQAIFGPPPEGIDLKASVTLGYDVVSCVVLGLALAAVALRFHIRLMYSSQSRNLGIDDYTILLGLVCTGALVATTIIAGEYGSGTHVWTTNVHRLMTLLKVVYAEPWVYAASVTSTKVSILLLYRRLFYVTSSREVSADRTFYIMLWVAIVFTASYPLIMWTVMAVACRPVSFFWRRYAGASDGVCIDVLSFFLAFGIVNMINDLIVLAVPIPRILKLRTSNREKISIMGILLLGSFVCVASGVRIYYLTRLMREVDVTMILGPAFGWSSLEPSIAIISACLPTFAPLFRGLRKRSASKLGKSGQGSHSSYLRSGRGGHIPLQDCSQSTLDNKYGRTNVRIVHEDSDMSKQDSFDQGHGRIMARRDSTLLRDMITVDTDIEVVTTDKRVERGFA</sequence>
<keyword evidence="3 7" id="KW-1133">Transmembrane helix</keyword>
<evidence type="ECO:0000256" key="2">
    <source>
        <dbReference type="ARBA" id="ARBA00022692"/>
    </source>
</evidence>
<evidence type="ECO:0000256" key="4">
    <source>
        <dbReference type="ARBA" id="ARBA00023136"/>
    </source>
</evidence>
<feature type="domain" description="Rhodopsin" evidence="8">
    <location>
        <begin position="47"/>
        <end position="297"/>
    </location>
</feature>
<dbReference type="OMA" id="SAVRIYV"/>
<dbReference type="InterPro" id="IPR049326">
    <property type="entry name" value="Rhodopsin_dom_fungi"/>
</dbReference>
<comment type="similarity">
    <text evidence="5">Belongs to the SAT4 family.</text>
</comment>
<dbReference type="EMBL" id="KL584793">
    <property type="protein sequence ID" value="KEQ90363.1"/>
    <property type="molecule type" value="Genomic_DNA"/>
</dbReference>
<feature type="transmembrane region" description="Helical" evidence="7">
    <location>
        <begin position="66"/>
        <end position="85"/>
    </location>
</feature>
<dbReference type="OrthoDB" id="5429740at2759"/>
<feature type="transmembrane region" description="Helical" evidence="7">
    <location>
        <begin position="27"/>
        <end position="46"/>
    </location>
</feature>
<feature type="region of interest" description="Disordered" evidence="6">
    <location>
        <begin position="305"/>
        <end position="336"/>
    </location>
</feature>
<keyword evidence="4 7" id="KW-0472">Membrane</keyword>
<name>A0A074XXQ8_AURSE</name>
<evidence type="ECO:0000256" key="1">
    <source>
        <dbReference type="ARBA" id="ARBA00004141"/>
    </source>
</evidence>
<evidence type="ECO:0000259" key="8">
    <source>
        <dbReference type="Pfam" id="PF20684"/>
    </source>
</evidence>
<evidence type="ECO:0000256" key="6">
    <source>
        <dbReference type="SAM" id="MobiDB-lite"/>
    </source>
</evidence>
<evidence type="ECO:0000313" key="9">
    <source>
        <dbReference type="EMBL" id="KEQ90363.1"/>
    </source>
</evidence>
<evidence type="ECO:0000256" key="7">
    <source>
        <dbReference type="SAM" id="Phobius"/>
    </source>
</evidence>
<dbReference type="STRING" id="1043005.A0A074XXQ8"/>
<dbReference type="GO" id="GO:0016020">
    <property type="term" value="C:membrane"/>
    <property type="evidence" value="ECO:0007669"/>
    <property type="project" value="UniProtKB-SubCell"/>
</dbReference>
<keyword evidence="10" id="KW-1185">Reference proteome</keyword>
<proteinExistence type="inferred from homology"/>
<organism evidence="9 10">
    <name type="scientific">Aureobasidium subglaciale (strain EXF-2481)</name>
    <name type="common">Aureobasidium pullulans var. subglaciale</name>
    <dbReference type="NCBI Taxonomy" id="1043005"/>
    <lineage>
        <taxon>Eukaryota</taxon>
        <taxon>Fungi</taxon>
        <taxon>Dikarya</taxon>
        <taxon>Ascomycota</taxon>
        <taxon>Pezizomycotina</taxon>
        <taxon>Dothideomycetes</taxon>
        <taxon>Dothideomycetidae</taxon>
        <taxon>Dothideales</taxon>
        <taxon>Saccotheciaceae</taxon>
        <taxon>Aureobasidium</taxon>
    </lineage>
</organism>